<dbReference type="KEGG" id="vpi:BW732_00880"/>
<name>A0A1Q2D3G7_9ENTE</name>
<dbReference type="PANTHER" id="PTHR39166:SF1">
    <property type="entry name" value="BLL1166 PROTEIN"/>
    <property type="match status" value="1"/>
</dbReference>
<accession>A0A1Q2D3G7</accession>
<dbReference type="RefSeq" id="WP_077275015.1">
    <property type="nucleotide sequence ID" value="NZ_CP019609.1"/>
</dbReference>
<dbReference type="AlphaFoldDB" id="A0A1Q2D3G7"/>
<dbReference type="EMBL" id="CP019609">
    <property type="protein sequence ID" value="AQP52919.1"/>
    <property type="molecule type" value="Genomic_DNA"/>
</dbReference>
<keyword evidence="2" id="KW-1185">Reference proteome</keyword>
<evidence type="ECO:0000313" key="1">
    <source>
        <dbReference type="EMBL" id="AQP52919.1"/>
    </source>
</evidence>
<dbReference type="Proteomes" id="UP000188246">
    <property type="component" value="Chromosome"/>
</dbReference>
<proteinExistence type="predicted"/>
<reference evidence="1 2" key="1">
    <citation type="journal article" date="2010" name="Int. J. Syst. Evol. Microbiol.">
        <title>Vagococcus penaei sp. nov., isolated from spoilage microbiota of cooked shrimp (Penaeus vannamei).</title>
        <authorList>
            <person name="Jaffres E."/>
            <person name="Prevost H."/>
            <person name="Rossero A."/>
            <person name="Joffraud J.J."/>
            <person name="Dousset X."/>
        </authorList>
    </citation>
    <scope>NUCLEOTIDE SEQUENCE [LARGE SCALE GENOMIC DNA]</scope>
    <source>
        <strain evidence="1 2">CD276</strain>
    </source>
</reference>
<gene>
    <name evidence="1" type="ORF">BW732_00880</name>
</gene>
<dbReference type="PANTHER" id="PTHR39166">
    <property type="entry name" value="BLL1166 PROTEIN"/>
    <property type="match status" value="1"/>
</dbReference>
<dbReference type="STRING" id="633807.BW732_00880"/>
<dbReference type="OrthoDB" id="1901124at2"/>
<evidence type="ECO:0000313" key="2">
    <source>
        <dbReference type="Proteomes" id="UP000188246"/>
    </source>
</evidence>
<protein>
    <submittedName>
        <fullName evidence="1">Uncharacterized protein</fullName>
    </submittedName>
</protein>
<organism evidence="1 2">
    <name type="scientific">Vagococcus penaei</name>
    <dbReference type="NCBI Taxonomy" id="633807"/>
    <lineage>
        <taxon>Bacteria</taxon>
        <taxon>Bacillati</taxon>
        <taxon>Bacillota</taxon>
        <taxon>Bacilli</taxon>
        <taxon>Lactobacillales</taxon>
        <taxon>Enterococcaceae</taxon>
        <taxon>Vagococcus</taxon>
    </lineage>
</organism>
<dbReference type="Pfam" id="PF06042">
    <property type="entry name" value="NTP_transf_6"/>
    <property type="match status" value="1"/>
</dbReference>
<sequence>MSESELIQLFLEHNDIMRILKIVEELKLSDCWLCAGVLRQTVWNSLSGQKTALDDVIDIDIVFYDKSLSYEETQMIETTLRTSYPNYNWELKNQVYMHFHNSDTAPYCHTRDAITKFPETCTALALRLDKQAIELFVPHGIEDLINFRVVATPHFKATDARRKAYNQRVLAKNWLSKWPNLLIELEN</sequence>
<dbReference type="InterPro" id="IPR009267">
    <property type="entry name" value="NTP_transf_6"/>
</dbReference>